<evidence type="ECO:0000256" key="1">
    <source>
        <dbReference type="SAM" id="MobiDB-lite"/>
    </source>
</evidence>
<dbReference type="GeneID" id="9587352"/>
<keyword evidence="3" id="KW-1185">Reference proteome</keyword>
<dbReference type="AlphaFoldDB" id="D8PV23"/>
<dbReference type="KEGG" id="scm:SCHCO_02526683"/>
<protein>
    <submittedName>
        <fullName evidence="2">Uncharacterized protein</fullName>
    </submittedName>
</protein>
<feature type="non-terminal residue" evidence="2">
    <location>
        <position position="134"/>
    </location>
</feature>
<feature type="region of interest" description="Disordered" evidence="1">
    <location>
        <begin position="1"/>
        <end position="24"/>
    </location>
</feature>
<dbReference type="InParanoid" id="D8PV23"/>
<gene>
    <name evidence="2" type="ORF">SCHCODRAFT_105054</name>
</gene>
<reference evidence="2 3" key="1">
    <citation type="journal article" date="2010" name="Nat. Biotechnol.">
        <title>Genome sequence of the model mushroom Schizophyllum commune.</title>
        <authorList>
            <person name="Ohm R.A."/>
            <person name="de Jong J.F."/>
            <person name="Lugones L.G."/>
            <person name="Aerts A."/>
            <person name="Kothe E."/>
            <person name="Stajich J.E."/>
            <person name="de Vries R.P."/>
            <person name="Record E."/>
            <person name="Levasseur A."/>
            <person name="Baker S.E."/>
            <person name="Bartholomew K.A."/>
            <person name="Coutinho P.M."/>
            <person name="Erdmann S."/>
            <person name="Fowler T.J."/>
            <person name="Gathman A.C."/>
            <person name="Lombard V."/>
            <person name="Henrissat B."/>
            <person name="Knabe N."/>
            <person name="Kuees U."/>
            <person name="Lilly W.W."/>
            <person name="Lindquist E."/>
            <person name="Lucas S."/>
            <person name="Magnuson J.K."/>
            <person name="Piumi F."/>
            <person name="Raudaskoski M."/>
            <person name="Salamov A."/>
            <person name="Schmutz J."/>
            <person name="Schwarze F.W.M.R."/>
            <person name="vanKuyk P.A."/>
            <person name="Horton J.S."/>
            <person name="Grigoriev I.V."/>
            <person name="Woesten H.A.B."/>
        </authorList>
    </citation>
    <scope>NUCLEOTIDE SEQUENCE [LARGE SCALE GENOMIC DNA]</scope>
    <source>
        <strain evidence="3">H4-8 / FGSC 9210</strain>
    </source>
</reference>
<dbReference type="Proteomes" id="UP000007431">
    <property type="component" value="Unassembled WGS sequence"/>
</dbReference>
<name>D8PV23_SCHCM</name>
<sequence>MRERPPRRALTSDSAPYASDSARLHAQTRQKHFLSGFCVPPTTPKTAFLLSTCSSKPGFKPSHEDLGDFGPLGNGFELRTTSSGLRQRAQGFDGDFKPSNADFDFRSDLAVRRRRSRSRLCVRRRALVLKPDSR</sequence>
<dbReference type="HOGENOM" id="CLU_1897418_0_0_1"/>
<dbReference type="VEuPathDB" id="FungiDB:SCHCODRAFT_02526683"/>
<organism evidence="3">
    <name type="scientific">Schizophyllum commune (strain H4-8 / FGSC 9210)</name>
    <name type="common">Split gill fungus</name>
    <dbReference type="NCBI Taxonomy" id="578458"/>
    <lineage>
        <taxon>Eukaryota</taxon>
        <taxon>Fungi</taxon>
        <taxon>Dikarya</taxon>
        <taxon>Basidiomycota</taxon>
        <taxon>Agaricomycotina</taxon>
        <taxon>Agaricomycetes</taxon>
        <taxon>Agaricomycetidae</taxon>
        <taxon>Agaricales</taxon>
        <taxon>Schizophyllaceae</taxon>
        <taxon>Schizophyllum</taxon>
    </lineage>
</organism>
<evidence type="ECO:0000313" key="2">
    <source>
        <dbReference type="EMBL" id="EFI99951.1"/>
    </source>
</evidence>
<dbReference type="EMBL" id="GL377303">
    <property type="protein sequence ID" value="EFI99951.1"/>
    <property type="molecule type" value="Genomic_DNA"/>
</dbReference>
<accession>D8PV23</accession>
<evidence type="ECO:0000313" key="3">
    <source>
        <dbReference type="Proteomes" id="UP000007431"/>
    </source>
</evidence>
<proteinExistence type="predicted"/>